<comment type="caution">
    <text evidence="2">The sequence shown here is derived from an EMBL/GenBank/DDBJ whole genome shotgun (WGS) entry which is preliminary data.</text>
</comment>
<organism evidence="2 3">
    <name type="scientific">Ophiocordyceps polyrhachis-furcata BCC 54312</name>
    <dbReference type="NCBI Taxonomy" id="1330021"/>
    <lineage>
        <taxon>Eukaryota</taxon>
        <taxon>Fungi</taxon>
        <taxon>Dikarya</taxon>
        <taxon>Ascomycota</taxon>
        <taxon>Pezizomycotina</taxon>
        <taxon>Sordariomycetes</taxon>
        <taxon>Hypocreomycetidae</taxon>
        <taxon>Hypocreales</taxon>
        <taxon>Ophiocordycipitaceae</taxon>
        <taxon>Ophiocordyceps</taxon>
    </lineage>
</organism>
<feature type="compositionally biased region" description="Low complexity" evidence="1">
    <location>
        <begin position="84"/>
        <end position="105"/>
    </location>
</feature>
<keyword evidence="3" id="KW-1185">Reference proteome</keyword>
<dbReference type="AlphaFoldDB" id="A0A367LMH1"/>
<protein>
    <submittedName>
        <fullName evidence="2">Uncharacterized protein</fullName>
    </submittedName>
</protein>
<gene>
    <name evidence="2" type="ORF">L249_3624</name>
</gene>
<proteinExistence type="predicted"/>
<feature type="region of interest" description="Disordered" evidence="1">
    <location>
        <begin position="67"/>
        <end position="113"/>
    </location>
</feature>
<sequence length="175" mass="18886">MQASRALKLKDGWEIDLSLYAVQGKGREGKGREEKREKPGVPLSVVVVDAGTRGGVGTFIPCFTQTRTRGETTHPDYGKKKKTGPTSTTRKGRTPRPVLGAAAETGAGGGRRRGSLTVVIHTGAGFGPSSDVHPCLVHTRWAGKNGMYTYIGIHIFIVLYGKGTDTQRTCRTYLR</sequence>
<dbReference type="EMBL" id="LKCN02000002">
    <property type="protein sequence ID" value="RCI15601.1"/>
    <property type="molecule type" value="Genomic_DNA"/>
</dbReference>
<name>A0A367LMH1_9HYPO</name>
<evidence type="ECO:0000256" key="1">
    <source>
        <dbReference type="SAM" id="MobiDB-lite"/>
    </source>
</evidence>
<dbReference type="Proteomes" id="UP000253664">
    <property type="component" value="Unassembled WGS sequence"/>
</dbReference>
<feature type="compositionally biased region" description="Basic and acidic residues" evidence="1">
    <location>
        <begin position="68"/>
        <end position="78"/>
    </location>
</feature>
<evidence type="ECO:0000313" key="2">
    <source>
        <dbReference type="EMBL" id="RCI15601.1"/>
    </source>
</evidence>
<reference evidence="2 3" key="1">
    <citation type="journal article" date="2015" name="BMC Genomics">
        <title>Insights from the genome of Ophiocordyceps polyrhachis-furcata to pathogenicity and host specificity in insect fungi.</title>
        <authorList>
            <person name="Wichadakul D."/>
            <person name="Kobmoo N."/>
            <person name="Ingsriswang S."/>
            <person name="Tangphatsornruang S."/>
            <person name="Chantasingh D."/>
            <person name="Luangsa-ard J.J."/>
            <person name="Eurwilaichitr L."/>
        </authorList>
    </citation>
    <scope>NUCLEOTIDE SEQUENCE [LARGE SCALE GENOMIC DNA]</scope>
    <source>
        <strain evidence="2 3">BCC 54312</strain>
    </source>
</reference>
<accession>A0A367LMH1</accession>
<evidence type="ECO:0000313" key="3">
    <source>
        <dbReference type="Proteomes" id="UP000253664"/>
    </source>
</evidence>